<reference evidence="2" key="1">
    <citation type="journal article" date="2019" name="Int. J. Syst. Evol. Microbiol.">
        <title>The Global Catalogue of Microorganisms (GCM) 10K type strain sequencing project: providing services to taxonomists for standard genome sequencing and annotation.</title>
        <authorList>
            <consortium name="The Broad Institute Genomics Platform"/>
            <consortium name="The Broad Institute Genome Sequencing Center for Infectious Disease"/>
            <person name="Wu L."/>
            <person name="Ma J."/>
        </authorList>
    </citation>
    <scope>NUCLEOTIDE SEQUENCE [LARGE SCALE GENOMIC DNA]</scope>
    <source>
        <strain evidence="2">JCM 17138</strain>
    </source>
</reference>
<dbReference type="Proteomes" id="UP001501009">
    <property type="component" value="Unassembled WGS sequence"/>
</dbReference>
<comment type="caution">
    <text evidence="1">The sequence shown here is derived from an EMBL/GenBank/DDBJ whole genome shotgun (WGS) entry which is preliminary data.</text>
</comment>
<organism evidence="1 2">
    <name type="scientific">Streptomyces coacervatus</name>
    <dbReference type="NCBI Taxonomy" id="647381"/>
    <lineage>
        <taxon>Bacteria</taxon>
        <taxon>Bacillati</taxon>
        <taxon>Actinomycetota</taxon>
        <taxon>Actinomycetes</taxon>
        <taxon>Kitasatosporales</taxon>
        <taxon>Streptomycetaceae</taxon>
        <taxon>Streptomyces</taxon>
    </lineage>
</organism>
<sequence length="75" mass="8115">MCPKASAGYPAILLRVPVTGPATSFPIKSATSLWRRLGGTEASWVRQRPRKCRKGGITDVTPPFGVCKFGGRGRR</sequence>
<accession>A0ABP7HF12</accession>
<evidence type="ECO:0000313" key="2">
    <source>
        <dbReference type="Proteomes" id="UP001501009"/>
    </source>
</evidence>
<dbReference type="EMBL" id="BAABDE010000013">
    <property type="protein sequence ID" value="GAA3792670.1"/>
    <property type="molecule type" value="Genomic_DNA"/>
</dbReference>
<proteinExistence type="predicted"/>
<evidence type="ECO:0000313" key="1">
    <source>
        <dbReference type="EMBL" id="GAA3792670.1"/>
    </source>
</evidence>
<keyword evidence="2" id="KW-1185">Reference proteome</keyword>
<gene>
    <name evidence="1" type="ORF">GCM10022403_028320</name>
</gene>
<name>A0ABP7HF12_9ACTN</name>
<protein>
    <submittedName>
        <fullName evidence="1">Uncharacterized protein</fullName>
    </submittedName>
</protein>